<feature type="compositionally biased region" description="Pro residues" evidence="9">
    <location>
        <begin position="377"/>
        <end position="386"/>
    </location>
</feature>
<feature type="compositionally biased region" description="Acidic residues" evidence="9">
    <location>
        <begin position="553"/>
        <end position="562"/>
    </location>
</feature>
<dbReference type="GO" id="GO:0000226">
    <property type="term" value="P:microtubule cytoskeleton organization"/>
    <property type="evidence" value="ECO:0007669"/>
    <property type="project" value="TreeGrafter"/>
</dbReference>
<evidence type="ECO:0000256" key="7">
    <source>
        <dbReference type="PROSITE-ProRule" id="PRU00723"/>
    </source>
</evidence>
<dbReference type="InterPro" id="IPR001841">
    <property type="entry name" value="Znf_RING"/>
</dbReference>
<feature type="compositionally biased region" description="Basic and acidic residues" evidence="9">
    <location>
        <begin position="739"/>
        <end position="755"/>
    </location>
</feature>
<dbReference type="GO" id="GO:0005938">
    <property type="term" value="C:cell cortex"/>
    <property type="evidence" value="ECO:0007669"/>
    <property type="project" value="InterPro"/>
</dbReference>
<dbReference type="PROSITE" id="PS50003">
    <property type="entry name" value="PH_DOMAIN"/>
    <property type="match status" value="1"/>
</dbReference>
<dbReference type="GO" id="GO:0005739">
    <property type="term" value="C:mitochondrion"/>
    <property type="evidence" value="ECO:0007669"/>
    <property type="project" value="TreeGrafter"/>
</dbReference>
<dbReference type="InterPro" id="IPR013083">
    <property type="entry name" value="Znf_RING/FYVE/PHD"/>
</dbReference>
<feature type="region of interest" description="Disordered" evidence="9">
    <location>
        <begin position="823"/>
        <end position="857"/>
    </location>
</feature>
<dbReference type="CDD" id="cd16539">
    <property type="entry name" value="RING-HC_RNF113A_B"/>
    <property type="match status" value="1"/>
</dbReference>
<dbReference type="InterPro" id="IPR000571">
    <property type="entry name" value="Znf_CCCH"/>
</dbReference>
<feature type="compositionally biased region" description="Acidic residues" evidence="9">
    <location>
        <begin position="480"/>
        <end position="489"/>
    </location>
</feature>
<feature type="region of interest" description="Disordered" evidence="9">
    <location>
        <begin position="739"/>
        <end position="784"/>
    </location>
</feature>
<dbReference type="PANTHER" id="PTHR28190:SF1">
    <property type="entry name" value="NUCLEAR MIGRATION PROTEIN NUM1"/>
    <property type="match status" value="1"/>
</dbReference>
<feature type="domain" description="RING-type" evidence="11">
    <location>
        <begin position="1968"/>
        <end position="2005"/>
    </location>
</feature>
<feature type="compositionally biased region" description="Acidic residues" evidence="9">
    <location>
        <begin position="1734"/>
        <end position="1746"/>
    </location>
</feature>
<feature type="compositionally biased region" description="Low complexity" evidence="9">
    <location>
        <begin position="584"/>
        <end position="599"/>
    </location>
</feature>
<dbReference type="GO" id="GO:0032065">
    <property type="term" value="P:maintenance of protein location in cell cortex"/>
    <property type="evidence" value="ECO:0007669"/>
    <property type="project" value="InterPro"/>
</dbReference>
<dbReference type="EMBL" id="MU854371">
    <property type="protein sequence ID" value="KAK4040700.1"/>
    <property type="molecule type" value="Genomic_DNA"/>
</dbReference>
<comment type="similarity">
    <text evidence="2">Belongs to the CWC24 family.</text>
</comment>
<dbReference type="Pfam" id="PF00097">
    <property type="entry name" value="zf-C3HC4"/>
    <property type="match status" value="1"/>
</dbReference>
<comment type="function">
    <text evidence="1">Involved in pre-mRNA splicing.</text>
</comment>
<feature type="compositionally biased region" description="Polar residues" evidence="9">
    <location>
        <begin position="1321"/>
        <end position="1335"/>
    </location>
</feature>
<evidence type="ECO:0000256" key="2">
    <source>
        <dbReference type="ARBA" id="ARBA00009161"/>
    </source>
</evidence>
<evidence type="ECO:0000313" key="14">
    <source>
        <dbReference type="Proteomes" id="UP001303115"/>
    </source>
</evidence>
<feature type="compositionally biased region" description="Polar residues" evidence="9">
    <location>
        <begin position="1219"/>
        <end position="1232"/>
    </location>
</feature>
<dbReference type="Proteomes" id="UP001303115">
    <property type="component" value="Unassembled WGS sequence"/>
</dbReference>
<evidence type="ECO:0000256" key="3">
    <source>
        <dbReference type="ARBA" id="ARBA00011524"/>
    </source>
</evidence>
<evidence type="ECO:0000256" key="6">
    <source>
        <dbReference type="ARBA" id="ARBA00022833"/>
    </source>
</evidence>
<feature type="coiled-coil region" evidence="8">
    <location>
        <begin position="200"/>
        <end position="241"/>
    </location>
</feature>
<feature type="region of interest" description="Disordered" evidence="9">
    <location>
        <begin position="354"/>
        <end position="714"/>
    </location>
</feature>
<dbReference type="PANTHER" id="PTHR28190">
    <property type="entry name" value="NUCLEAR MIGRATION PROTEIN NUM1"/>
    <property type="match status" value="1"/>
</dbReference>
<keyword evidence="4 7" id="KW-0479">Metal-binding</keyword>
<feature type="region of interest" description="Disordered" evidence="9">
    <location>
        <begin position="1564"/>
        <end position="1614"/>
    </location>
</feature>
<keyword evidence="14" id="KW-1185">Reference proteome</keyword>
<evidence type="ECO:0000256" key="5">
    <source>
        <dbReference type="ARBA" id="ARBA00022771"/>
    </source>
</evidence>
<feature type="compositionally biased region" description="Polar residues" evidence="9">
    <location>
        <begin position="134"/>
        <end position="143"/>
    </location>
</feature>
<evidence type="ECO:0000256" key="1">
    <source>
        <dbReference type="ARBA" id="ARBA00003777"/>
    </source>
</evidence>
<dbReference type="InterPro" id="IPR024774">
    <property type="entry name" value="PH_dom-Mcp5-type"/>
</dbReference>
<dbReference type="InterPro" id="IPR001849">
    <property type="entry name" value="PH_domain"/>
</dbReference>
<dbReference type="FunFam" id="3.30.40.10:FF:000045">
    <property type="entry name" value="RING finger protein 113A"/>
    <property type="match status" value="1"/>
</dbReference>
<feature type="region of interest" description="Disordered" evidence="9">
    <location>
        <begin position="2030"/>
        <end position="2052"/>
    </location>
</feature>
<dbReference type="SUPFAM" id="SSF57850">
    <property type="entry name" value="RING/U-box"/>
    <property type="match status" value="1"/>
</dbReference>
<feature type="domain" description="PH" evidence="10">
    <location>
        <begin position="1425"/>
        <end position="1536"/>
    </location>
</feature>
<keyword evidence="6 7" id="KW-0862">Zinc</keyword>
<dbReference type="SMART" id="SM00233">
    <property type="entry name" value="PH"/>
    <property type="match status" value="1"/>
</dbReference>
<dbReference type="GO" id="GO:0005543">
    <property type="term" value="F:phospholipid binding"/>
    <property type="evidence" value="ECO:0007669"/>
    <property type="project" value="InterPro"/>
</dbReference>
<keyword evidence="8" id="KW-0175">Coiled coil</keyword>
<feature type="compositionally biased region" description="Polar residues" evidence="9">
    <location>
        <begin position="1765"/>
        <end position="1774"/>
    </location>
</feature>
<dbReference type="Pfam" id="PF00642">
    <property type="entry name" value="zf-CCCH"/>
    <property type="match status" value="1"/>
</dbReference>
<comment type="caution">
    <text evidence="13">The sequence shown here is derived from an EMBL/GenBank/DDBJ whole genome shotgun (WGS) entry which is preliminary data.</text>
</comment>
<keyword evidence="5 7" id="KW-0863">Zinc-finger</keyword>
<feature type="compositionally biased region" description="Basic and acidic residues" evidence="9">
    <location>
        <begin position="416"/>
        <end position="442"/>
    </location>
</feature>
<name>A0AAN6SSH8_9PEZI</name>
<dbReference type="InterPro" id="IPR017907">
    <property type="entry name" value="Znf_RING_CS"/>
</dbReference>
<feature type="region of interest" description="Disordered" evidence="9">
    <location>
        <begin position="132"/>
        <end position="151"/>
    </location>
</feature>
<sequence>MTTSLASDEPVAARAAGDAFDPFVGSPSGPTHLRHSNFDTHLFALAPGTSADQVKRAIQAHLRDTERRMEEAGKLGTALVHQQKQLTEKLREVEQLQSEAELNPELRQRLVEIEKDYNEVARDSARALLPKQRVPSNEAQSPFSPDAKGVARRSVSPSKFETLAAPSPTKFSVPNRKIRNQPASRVHDIEFAAEISTSLIAQREEELKEVKSERSQLEIEAEGFQQRLKTLDESENRYKDENWNLETQIHELIAAQKEAAEREKKLTQTVNVIQSERNATQRELEEVKDSLAKQDEKHSAEIKNLEIELGTSRRTAVVFETERSALQRKVEELTGQNQELAKAFSALQRGRALDREGPLGGSEEDSNSAPDHNTPEHSPPPSPMKPTPRHSALESETLKTSLGHAQRTIQTLRTNIHREKTEKLELKRMLQDARDEVEKLRNDPNPGPKKNRKAELRDAKKPSFKLNQLGVPRSSRTEVVEDPEWEDQSEVASPSPRALSHRGSPGRHPGPAAAPLESSSDHFETANETSDAAFETAHERGTETEDFQTGVEDMSDDDDAATETEAGPSRGANSIKRPPPLPPHHSSNHYSFDSTASTSSEDDDYPSFSSDIKTPTSGPKMRMRVSRNSLSRRSRQFSEEPALHSSPASLPANNVSVTPGGQSLFAELNDFDNSDEDSCAGAATPSRRSVRSATPATPRSVVRGRSSPPPDVPALPKIMVDSGMMTEPVDIQPVSAIADGEREFEMREDPERPRSMESVIRPRQLPASTQWLGDEHRDGEVSRPLSSISYSDASVQHEWDMHAKLAQFPSPPPTLSMASIQAQHIEPQSEPEEPSSPPPLSVSSILSTQSEPVAELVEPPTLSVASLVSEHVEPVAEPEPPLPELSPPTLSVPVIVSQHIEPPPALSVPIIVSQTIEPTPPTPVALSFSSVHVEEVEPVAEPETVPPSPMALSCPAILSEQVEPIELPAPVVEERSEPRVVVPLPVPLSFSSLASEHVEPQHEEPTSPIELSVSSIATAEVEPQNEEPAPPIKLSVSSIAMEEVEPLQEPEAPAPSLALASIQTLDVAPCEASAPPLIVSGVQSWDLEPLDAPELLPPALSLSGIEAQNIEPIQAEETKIAPVLGFAGIQSLHSEPVEPWSPKRNAFIIPRDNDGAVNGAQEAIQTGDSPALPKEFEAAPPQVQIPATTDQSAQTALTSEAIDQMLREKLQPPAVATLERSQSMGSMGTPSTVRIHRPRQESFDSPLRPKGTTAESSADALEGLLPRRPGSSASGMAFIHELPPLPANHKEAIEAARSGSSQGGQGTIGSMGPPLFPASSLKPQNQSLRPRTPTGSRRPISPISVASGRGTPTPRAAGKPGFPHGTADVHDVQSLSRATMRSRKSSISSFTSEVDTRFNMQHVGGFDPQGFGPNTDPRMIQAITQTMIGEYLWKYTRKAGRGEISENRHRRYFWVHPYTRTLYWSDRDPSAAGRSELRAKSVQIEAVRVVADDNPMPPGLHRKSLIIVSPGRSIKFTCTTGQRHETWFNALSYLLLRTTNEGVSDAEEIAGNITREDVEEFNPSFGRRQANGSRAAPSLSSYSSRAVRESPTMDISTSVPTLTPSRSKASQGRQSYGTLSRISGYLKDNTFGSIRSRSAQGRAHSALGIYETSDLRDSAEDVREMIERQDREADRLENVRACCDGKHDVGTLTNKTTTGDAPSAPIAPVAIFKKRGAKGKANLRKRPATPPPADSDDSDFSSSEDEAGQRIKRRKRNTAGVVVASSKNTAGKNNTADDLAATVFEADRTLPLDTGKREATKQSNWYDEDTTDALSSRNLLGSTRAMTNKTTTTTTEPDGTYKGLAAQTRYIQRNPDAPQRTVGPIKAPTNIRTITITDMAPDVCKDYKTTGFCGFGDGCKFLHAREDYAHGWQLDKEWETVTKGKKVLAGTVVASAERKAAAKTGGGGVEEEDEEAEAAMLENIPFACIICREPYKAPVVTRCGHYFCEGCALKRYRRDPSCAACGSGTNGVFNAAKRLQKLLDKKRERAARMRQEAIDAGEEVSDENEDEE</sequence>
<dbReference type="Pfam" id="PF12814">
    <property type="entry name" value="Mcp5_PH"/>
    <property type="match status" value="1"/>
</dbReference>
<feature type="compositionally biased region" description="Polar residues" evidence="9">
    <location>
        <begin position="646"/>
        <end position="661"/>
    </location>
</feature>
<feature type="domain" description="C3H1-type" evidence="12">
    <location>
        <begin position="1878"/>
        <end position="1906"/>
    </location>
</feature>
<organism evidence="13 14">
    <name type="scientific">Parachaetomium inaequale</name>
    <dbReference type="NCBI Taxonomy" id="2588326"/>
    <lineage>
        <taxon>Eukaryota</taxon>
        <taxon>Fungi</taxon>
        <taxon>Dikarya</taxon>
        <taxon>Ascomycota</taxon>
        <taxon>Pezizomycotina</taxon>
        <taxon>Sordariomycetes</taxon>
        <taxon>Sordariomycetidae</taxon>
        <taxon>Sordariales</taxon>
        <taxon>Chaetomiaceae</taxon>
        <taxon>Parachaetomium</taxon>
    </lineage>
</organism>
<evidence type="ECO:0000256" key="4">
    <source>
        <dbReference type="ARBA" id="ARBA00022723"/>
    </source>
</evidence>
<feature type="region of interest" description="Disordered" evidence="9">
    <location>
        <begin position="1"/>
        <end position="32"/>
    </location>
</feature>
<feature type="zinc finger region" description="C3H1-type" evidence="7">
    <location>
        <begin position="1878"/>
        <end position="1906"/>
    </location>
</feature>
<evidence type="ECO:0008006" key="15">
    <source>
        <dbReference type="Google" id="ProtNLM"/>
    </source>
</evidence>
<dbReference type="SMART" id="SM00184">
    <property type="entry name" value="RING"/>
    <property type="match status" value="1"/>
</dbReference>
<dbReference type="GO" id="GO:0015631">
    <property type="term" value="F:tubulin binding"/>
    <property type="evidence" value="ECO:0007669"/>
    <property type="project" value="TreeGrafter"/>
</dbReference>
<dbReference type="CDD" id="cd13365">
    <property type="entry name" value="PH_PLC_plant-like"/>
    <property type="match status" value="1"/>
</dbReference>
<dbReference type="GO" id="GO:0008270">
    <property type="term" value="F:zinc ion binding"/>
    <property type="evidence" value="ECO:0007669"/>
    <property type="project" value="UniProtKB-KW"/>
</dbReference>
<feature type="compositionally biased region" description="Basic residues" evidence="9">
    <location>
        <begin position="621"/>
        <end position="635"/>
    </location>
</feature>
<comment type="subunit">
    <text evidence="3">Associated with the spliceosome.</text>
</comment>
<reference evidence="14" key="1">
    <citation type="journal article" date="2023" name="Mol. Phylogenet. Evol.">
        <title>Genome-scale phylogeny and comparative genomics of the fungal order Sordariales.</title>
        <authorList>
            <person name="Hensen N."/>
            <person name="Bonometti L."/>
            <person name="Westerberg I."/>
            <person name="Brannstrom I.O."/>
            <person name="Guillou S."/>
            <person name="Cros-Aarteil S."/>
            <person name="Calhoun S."/>
            <person name="Haridas S."/>
            <person name="Kuo A."/>
            <person name="Mondo S."/>
            <person name="Pangilinan J."/>
            <person name="Riley R."/>
            <person name="LaButti K."/>
            <person name="Andreopoulos B."/>
            <person name="Lipzen A."/>
            <person name="Chen C."/>
            <person name="Yan M."/>
            <person name="Daum C."/>
            <person name="Ng V."/>
            <person name="Clum A."/>
            <person name="Steindorff A."/>
            <person name="Ohm R.A."/>
            <person name="Martin F."/>
            <person name="Silar P."/>
            <person name="Natvig D.O."/>
            <person name="Lalanne C."/>
            <person name="Gautier V."/>
            <person name="Ament-Velasquez S.L."/>
            <person name="Kruys A."/>
            <person name="Hutchinson M.I."/>
            <person name="Powell A.J."/>
            <person name="Barry K."/>
            <person name="Miller A.N."/>
            <person name="Grigoriev I.V."/>
            <person name="Debuchy R."/>
            <person name="Gladieux P."/>
            <person name="Hiltunen Thoren M."/>
            <person name="Johannesson H."/>
        </authorList>
    </citation>
    <scope>NUCLEOTIDE SEQUENCE [LARGE SCALE GENOMIC DNA]</scope>
    <source>
        <strain evidence="14">CBS 284.82</strain>
    </source>
</reference>
<dbReference type="SUPFAM" id="SSF90229">
    <property type="entry name" value="CCCH zinc finger"/>
    <property type="match status" value="1"/>
</dbReference>
<feature type="compositionally biased region" description="Polar residues" evidence="9">
    <location>
        <begin position="1691"/>
        <end position="1700"/>
    </location>
</feature>
<evidence type="ECO:0000256" key="8">
    <source>
        <dbReference type="SAM" id="Coils"/>
    </source>
</evidence>
<feature type="compositionally biased region" description="Acidic residues" evidence="9">
    <location>
        <begin position="2039"/>
        <end position="2052"/>
    </location>
</feature>
<dbReference type="Gene3D" id="3.30.40.10">
    <property type="entry name" value="Zinc/RING finger domain, C3HC4 (zinc finger)"/>
    <property type="match status" value="1"/>
</dbReference>
<evidence type="ECO:0000256" key="9">
    <source>
        <dbReference type="SAM" id="MobiDB-lite"/>
    </source>
</evidence>
<feature type="compositionally biased region" description="Polar residues" evidence="9">
    <location>
        <begin position="607"/>
        <end position="617"/>
    </location>
</feature>
<protein>
    <recommendedName>
        <fullName evidence="15">RING-type E3 ubiquitin transferase</fullName>
    </recommendedName>
</protein>
<dbReference type="InterPro" id="IPR053005">
    <property type="entry name" value="Nuclear_Pos-Cytoskel_Interact"/>
</dbReference>
<evidence type="ECO:0000259" key="11">
    <source>
        <dbReference type="PROSITE" id="PS50089"/>
    </source>
</evidence>
<evidence type="ECO:0000259" key="10">
    <source>
        <dbReference type="PROSITE" id="PS50003"/>
    </source>
</evidence>
<feature type="compositionally biased region" description="Acidic residues" evidence="9">
    <location>
        <begin position="669"/>
        <end position="678"/>
    </location>
</feature>
<accession>A0AAN6SSH8</accession>
<feature type="compositionally biased region" description="Basic residues" evidence="9">
    <location>
        <begin position="1712"/>
        <end position="1727"/>
    </location>
</feature>
<feature type="region of interest" description="Disordered" evidence="9">
    <location>
        <begin position="1685"/>
        <end position="1774"/>
    </location>
</feature>
<dbReference type="InterPro" id="IPR036855">
    <property type="entry name" value="Znf_CCCH_sf"/>
</dbReference>
<dbReference type="PROSITE" id="PS50103">
    <property type="entry name" value="ZF_C3H1"/>
    <property type="match status" value="1"/>
</dbReference>
<evidence type="ECO:0000313" key="13">
    <source>
        <dbReference type="EMBL" id="KAK4040700.1"/>
    </source>
</evidence>
<feature type="compositionally biased region" description="Low complexity" evidence="9">
    <location>
        <begin position="1573"/>
        <end position="1585"/>
    </location>
</feature>
<feature type="region of interest" description="Disordered" evidence="9">
    <location>
        <begin position="1216"/>
        <end position="1258"/>
    </location>
</feature>
<dbReference type="PROSITE" id="PS50089">
    <property type="entry name" value="ZF_RING_2"/>
    <property type="match status" value="1"/>
</dbReference>
<proteinExistence type="inferred from homology"/>
<feature type="region of interest" description="Disordered" evidence="9">
    <location>
        <begin position="1294"/>
        <end position="1367"/>
    </location>
</feature>
<feature type="coiled-coil region" evidence="8">
    <location>
        <begin position="79"/>
        <end position="123"/>
    </location>
</feature>
<dbReference type="InterPro" id="IPR018957">
    <property type="entry name" value="Znf_C3HC4_RING-type"/>
</dbReference>
<dbReference type="PROSITE" id="PS00518">
    <property type="entry name" value="ZF_RING_1"/>
    <property type="match status" value="1"/>
</dbReference>
<evidence type="ECO:0000259" key="12">
    <source>
        <dbReference type="PROSITE" id="PS50103"/>
    </source>
</evidence>
<dbReference type="SUPFAM" id="SSF50729">
    <property type="entry name" value="PH domain-like"/>
    <property type="match status" value="1"/>
</dbReference>
<gene>
    <name evidence="13" type="ORF">C8A01DRAFT_45987</name>
</gene>
<feature type="coiled-coil region" evidence="8">
    <location>
        <begin position="270"/>
        <end position="343"/>
    </location>
</feature>
<feature type="compositionally biased region" description="Polar residues" evidence="9">
    <location>
        <begin position="1593"/>
        <end position="1614"/>
    </location>
</feature>